<dbReference type="PANTHER" id="PTHR33064:SF37">
    <property type="entry name" value="RIBONUCLEASE H"/>
    <property type="match status" value="1"/>
</dbReference>
<dbReference type="Pfam" id="PF00078">
    <property type="entry name" value="RVT_1"/>
    <property type="match status" value="1"/>
</dbReference>
<dbReference type="Proteomes" id="UP000663760">
    <property type="component" value="Chromosome 1"/>
</dbReference>
<gene>
    <name evidence="2" type="ORF">SI8410_01000757</name>
</gene>
<dbReference type="AlphaFoldDB" id="A0A7I8JXE7"/>
<evidence type="ECO:0000259" key="1">
    <source>
        <dbReference type="PROSITE" id="PS50878"/>
    </source>
</evidence>
<proteinExistence type="predicted"/>
<dbReference type="PROSITE" id="PS50878">
    <property type="entry name" value="RT_POL"/>
    <property type="match status" value="1"/>
</dbReference>
<name>A0A7I8JXE7_SPIIN</name>
<dbReference type="PANTHER" id="PTHR33064">
    <property type="entry name" value="POL PROTEIN"/>
    <property type="match status" value="1"/>
</dbReference>
<keyword evidence="3" id="KW-1185">Reference proteome</keyword>
<evidence type="ECO:0000313" key="3">
    <source>
        <dbReference type="Proteomes" id="UP000663760"/>
    </source>
</evidence>
<organism evidence="2 3">
    <name type="scientific">Spirodela intermedia</name>
    <name type="common">Intermediate duckweed</name>
    <dbReference type="NCBI Taxonomy" id="51605"/>
    <lineage>
        <taxon>Eukaryota</taxon>
        <taxon>Viridiplantae</taxon>
        <taxon>Streptophyta</taxon>
        <taxon>Embryophyta</taxon>
        <taxon>Tracheophyta</taxon>
        <taxon>Spermatophyta</taxon>
        <taxon>Magnoliopsida</taxon>
        <taxon>Liliopsida</taxon>
        <taxon>Araceae</taxon>
        <taxon>Lemnoideae</taxon>
        <taxon>Spirodela</taxon>
    </lineage>
</organism>
<sequence length="128" mass="15270">MDDIFQPYLQKFVLIFFDDILVYSKIHKEHDEHLDNVLFIFLANSLYVNEKKCQFRQSQLEYLGLWVPTKGVSTDQGKISAIWDWPTPKDLKALRGFLGLTSYYHQFVKCYATLSWPLTRLLKKNYFH</sequence>
<protein>
    <recommendedName>
        <fullName evidence="1">Reverse transcriptase domain-containing protein</fullName>
    </recommendedName>
</protein>
<dbReference type="InterPro" id="IPR051320">
    <property type="entry name" value="Viral_Replic_Matur_Polypro"/>
</dbReference>
<evidence type="ECO:0000313" key="2">
    <source>
        <dbReference type="EMBL" id="CAA7388548.1"/>
    </source>
</evidence>
<dbReference type="SUPFAM" id="SSF56672">
    <property type="entry name" value="DNA/RNA polymerases"/>
    <property type="match status" value="1"/>
</dbReference>
<reference evidence="2" key="1">
    <citation type="submission" date="2020-02" db="EMBL/GenBank/DDBJ databases">
        <authorList>
            <person name="Scholz U."/>
            <person name="Mascher M."/>
            <person name="Fiebig A."/>
        </authorList>
    </citation>
    <scope>NUCLEOTIDE SEQUENCE</scope>
</reference>
<dbReference type="OrthoDB" id="1914663at2759"/>
<feature type="domain" description="Reverse transcriptase" evidence="1">
    <location>
        <begin position="1"/>
        <end position="67"/>
    </location>
</feature>
<dbReference type="EMBL" id="LR746264">
    <property type="protein sequence ID" value="CAA7388548.1"/>
    <property type="molecule type" value="Genomic_DNA"/>
</dbReference>
<dbReference type="Gene3D" id="3.30.70.270">
    <property type="match status" value="2"/>
</dbReference>
<accession>A0A7I8JXE7</accession>
<dbReference type="InterPro" id="IPR000477">
    <property type="entry name" value="RT_dom"/>
</dbReference>
<dbReference type="InterPro" id="IPR043128">
    <property type="entry name" value="Rev_trsase/Diguanyl_cyclase"/>
</dbReference>
<dbReference type="InterPro" id="IPR043502">
    <property type="entry name" value="DNA/RNA_pol_sf"/>
</dbReference>